<feature type="non-terminal residue" evidence="1">
    <location>
        <position position="1"/>
    </location>
</feature>
<dbReference type="EMBL" id="CAJOAY010031531">
    <property type="protein sequence ID" value="CAF4426248.1"/>
    <property type="molecule type" value="Genomic_DNA"/>
</dbReference>
<gene>
    <name evidence="1" type="ORF">OKA104_LOCUS52811</name>
</gene>
<evidence type="ECO:0000313" key="2">
    <source>
        <dbReference type="Proteomes" id="UP000663881"/>
    </source>
</evidence>
<organism evidence="1 2">
    <name type="scientific">Adineta steineri</name>
    <dbReference type="NCBI Taxonomy" id="433720"/>
    <lineage>
        <taxon>Eukaryota</taxon>
        <taxon>Metazoa</taxon>
        <taxon>Spiralia</taxon>
        <taxon>Gnathifera</taxon>
        <taxon>Rotifera</taxon>
        <taxon>Eurotatoria</taxon>
        <taxon>Bdelloidea</taxon>
        <taxon>Adinetida</taxon>
        <taxon>Adinetidae</taxon>
        <taxon>Adineta</taxon>
    </lineage>
</organism>
<sequence>PTKGLKLINVSNTIISYDSFIAAMNLAKTTQTNDNNYGQFNGINDAYCVVGQLHEKINAVIPLYINYEHMKRIRILEGIWLGYMFTLDSYGYDKQQEIGLLKLLYDIIMQRTGTSRYKQIIKELEKVCHFIITESIGFKSAYGEKTYENFIASIHGRQNGTY</sequence>
<reference evidence="1" key="1">
    <citation type="submission" date="2021-02" db="EMBL/GenBank/DDBJ databases">
        <authorList>
            <person name="Nowell W R."/>
        </authorList>
    </citation>
    <scope>NUCLEOTIDE SEQUENCE</scope>
</reference>
<name>A0A820QTB6_9BILA</name>
<comment type="caution">
    <text evidence="1">The sequence shown here is derived from an EMBL/GenBank/DDBJ whole genome shotgun (WGS) entry which is preliminary data.</text>
</comment>
<dbReference type="AlphaFoldDB" id="A0A820QTB6"/>
<accession>A0A820QTB6</accession>
<evidence type="ECO:0000313" key="1">
    <source>
        <dbReference type="EMBL" id="CAF4426248.1"/>
    </source>
</evidence>
<dbReference type="Proteomes" id="UP000663881">
    <property type="component" value="Unassembled WGS sequence"/>
</dbReference>
<protein>
    <submittedName>
        <fullName evidence="1">Uncharacterized protein</fullName>
    </submittedName>
</protein>
<feature type="non-terminal residue" evidence="1">
    <location>
        <position position="162"/>
    </location>
</feature>
<proteinExistence type="predicted"/>